<keyword evidence="9" id="KW-0548">Nucleotidyltransferase</keyword>
<evidence type="ECO:0000256" key="4">
    <source>
        <dbReference type="ARBA" id="ARBA00022741"/>
    </source>
</evidence>
<evidence type="ECO:0000256" key="3">
    <source>
        <dbReference type="ARBA" id="ARBA00022723"/>
    </source>
</evidence>
<dbReference type="PANTHER" id="PTHR19136">
    <property type="entry name" value="MOLYBDENUM COFACTOR GUANYLYLTRANSFERASE"/>
    <property type="match status" value="1"/>
</dbReference>
<name>A0A4U1BYM1_9SPHI</name>
<feature type="domain" description="MobA-like NTP transferase" evidence="8">
    <location>
        <begin position="6"/>
        <end position="152"/>
    </location>
</feature>
<sequence length="187" mass="21531">MINLKGLVLAGGESKRMGTDKGLKSKDGEYWVNIVANKLANITLPVKVSINITQLESYQNLFQKDDLILDQITIPGPLRGILSAHLKYPEQNWLVLACDMIDMDKQTIQNMINAYETHEDFDFYVYQNDKFYEPFCGIYTAQGLAKLQASYLNNNLDNYSMQHVFETYKTYVINLKQESTAFNNYNK</sequence>
<keyword evidence="4" id="KW-0547">Nucleotide-binding</keyword>
<protein>
    <submittedName>
        <fullName evidence="9">Molybdenum cofactor guanylyltransferase</fullName>
    </submittedName>
</protein>
<dbReference type="CDD" id="cd02503">
    <property type="entry name" value="MobA"/>
    <property type="match status" value="1"/>
</dbReference>
<dbReference type="SUPFAM" id="SSF53448">
    <property type="entry name" value="Nucleotide-diphospho-sugar transferases"/>
    <property type="match status" value="1"/>
</dbReference>
<dbReference type="GO" id="GO:0006777">
    <property type="term" value="P:Mo-molybdopterin cofactor biosynthetic process"/>
    <property type="evidence" value="ECO:0007669"/>
    <property type="project" value="UniProtKB-KW"/>
</dbReference>
<comment type="caution">
    <text evidence="9">The sequence shown here is derived from an EMBL/GenBank/DDBJ whole genome shotgun (WGS) entry which is preliminary data.</text>
</comment>
<gene>
    <name evidence="9" type="ORF">FA046_09475</name>
</gene>
<keyword evidence="5" id="KW-0460">Magnesium</keyword>
<accession>A0A4U1BYM1</accession>
<dbReference type="PANTHER" id="PTHR19136:SF81">
    <property type="entry name" value="MOLYBDENUM COFACTOR GUANYLYLTRANSFERASE"/>
    <property type="match status" value="1"/>
</dbReference>
<dbReference type="GO" id="GO:0005525">
    <property type="term" value="F:GTP binding"/>
    <property type="evidence" value="ECO:0007669"/>
    <property type="project" value="UniProtKB-KW"/>
</dbReference>
<keyword evidence="7" id="KW-0501">Molybdenum cofactor biosynthesis</keyword>
<keyword evidence="3" id="KW-0479">Metal-binding</keyword>
<dbReference type="InterPro" id="IPR025877">
    <property type="entry name" value="MobA-like_NTP_Trfase"/>
</dbReference>
<dbReference type="Gene3D" id="3.90.550.10">
    <property type="entry name" value="Spore Coat Polysaccharide Biosynthesis Protein SpsA, Chain A"/>
    <property type="match status" value="1"/>
</dbReference>
<evidence type="ECO:0000256" key="5">
    <source>
        <dbReference type="ARBA" id="ARBA00022842"/>
    </source>
</evidence>
<proteinExistence type="predicted"/>
<dbReference type="Pfam" id="PF12804">
    <property type="entry name" value="NTP_transf_3"/>
    <property type="match status" value="1"/>
</dbReference>
<dbReference type="GO" id="GO:0016779">
    <property type="term" value="F:nucleotidyltransferase activity"/>
    <property type="evidence" value="ECO:0007669"/>
    <property type="project" value="UniProtKB-KW"/>
</dbReference>
<keyword evidence="1" id="KW-0963">Cytoplasm</keyword>
<dbReference type="InterPro" id="IPR029044">
    <property type="entry name" value="Nucleotide-diphossugar_trans"/>
</dbReference>
<keyword evidence="6" id="KW-0342">GTP-binding</keyword>
<dbReference type="InterPro" id="IPR013482">
    <property type="entry name" value="Molybde_CF_guanTrfase"/>
</dbReference>
<reference evidence="9 10" key="1">
    <citation type="submission" date="2019-04" db="EMBL/GenBank/DDBJ databases">
        <title>Pedobacter sp. AR-3-17 sp. nov., isolated from Arctic soil.</title>
        <authorList>
            <person name="Dahal R.H."/>
            <person name="Kim D.-U."/>
        </authorList>
    </citation>
    <scope>NUCLEOTIDE SEQUENCE [LARGE SCALE GENOMIC DNA]</scope>
    <source>
        <strain evidence="9 10">AR-3-17</strain>
    </source>
</reference>
<evidence type="ECO:0000256" key="6">
    <source>
        <dbReference type="ARBA" id="ARBA00023134"/>
    </source>
</evidence>
<dbReference type="AlphaFoldDB" id="A0A4U1BYM1"/>
<dbReference type="GO" id="GO:0046872">
    <property type="term" value="F:metal ion binding"/>
    <property type="evidence" value="ECO:0007669"/>
    <property type="project" value="UniProtKB-KW"/>
</dbReference>
<dbReference type="RefSeq" id="WP_136826166.1">
    <property type="nucleotide sequence ID" value="NZ_SWBP01000003.1"/>
</dbReference>
<dbReference type="Proteomes" id="UP000308181">
    <property type="component" value="Unassembled WGS sequence"/>
</dbReference>
<evidence type="ECO:0000256" key="2">
    <source>
        <dbReference type="ARBA" id="ARBA00022679"/>
    </source>
</evidence>
<evidence type="ECO:0000313" key="9">
    <source>
        <dbReference type="EMBL" id="TKB97591.1"/>
    </source>
</evidence>
<evidence type="ECO:0000256" key="1">
    <source>
        <dbReference type="ARBA" id="ARBA00022490"/>
    </source>
</evidence>
<dbReference type="EMBL" id="SWBP01000003">
    <property type="protein sequence ID" value="TKB97591.1"/>
    <property type="molecule type" value="Genomic_DNA"/>
</dbReference>
<keyword evidence="10" id="KW-1185">Reference proteome</keyword>
<dbReference type="OrthoDB" id="9788394at2"/>
<evidence type="ECO:0000256" key="7">
    <source>
        <dbReference type="ARBA" id="ARBA00023150"/>
    </source>
</evidence>
<organism evidence="9 10">
    <name type="scientific">Pedobacter cryophilus</name>
    <dbReference type="NCBI Taxonomy" id="2571271"/>
    <lineage>
        <taxon>Bacteria</taxon>
        <taxon>Pseudomonadati</taxon>
        <taxon>Bacteroidota</taxon>
        <taxon>Sphingobacteriia</taxon>
        <taxon>Sphingobacteriales</taxon>
        <taxon>Sphingobacteriaceae</taxon>
        <taxon>Pedobacter</taxon>
    </lineage>
</organism>
<keyword evidence="2 9" id="KW-0808">Transferase</keyword>
<evidence type="ECO:0000313" key="10">
    <source>
        <dbReference type="Proteomes" id="UP000308181"/>
    </source>
</evidence>
<evidence type="ECO:0000259" key="8">
    <source>
        <dbReference type="Pfam" id="PF12804"/>
    </source>
</evidence>